<dbReference type="AlphaFoldDB" id="A0A100XWY2"/>
<sequence length="248" mass="28106">MSDFNIFDLFQDKCISGSTVAVIYDAYSSAWQVSLLFLKKALEEGYFGVMSNYSVPLRGLFRRGRSVGLDFMEALQNGNLAVIDVFGSRYASTENLPGVFYLDKVEPETINPKIDRIYWGPLRMKVSSGKIIRLVYTLDGAAMMLGEENTLKLLNQTVATKSVRFPDSILLLPVNSDIVSKRFVAWTSTISDYVVLARSWIEKDYIKELLYIIKSPCADFEPVTYSLRVTGDKEKIYLKKVLKENLNP</sequence>
<evidence type="ECO:0000313" key="1">
    <source>
        <dbReference type="EMBL" id="KUH32789.1"/>
    </source>
</evidence>
<dbReference type="Gene3D" id="3.40.50.300">
    <property type="entry name" value="P-loop containing nucleotide triphosphate hydrolases"/>
    <property type="match status" value="1"/>
</dbReference>
<gene>
    <name evidence="1" type="ORF">APY94_08360</name>
</gene>
<name>A0A100XWY2_9EURY</name>
<evidence type="ECO:0000313" key="2">
    <source>
        <dbReference type="Proteomes" id="UP000053462"/>
    </source>
</evidence>
<organism evidence="1 2">
    <name type="scientific">Thermococcus celericrescens</name>
    <dbReference type="NCBI Taxonomy" id="227598"/>
    <lineage>
        <taxon>Archaea</taxon>
        <taxon>Methanobacteriati</taxon>
        <taxon>Methanobacteriota</taxon>
        <taxon>Thermococci</taxon>
        <taxon>Thermococcales</taxon>
        <taxon>Thermococcaceae</taxon>
        <taxon>Thermococcus</taxon>
    </lineage>
</organism>
<dbReference type="Proteomes" id="UP000053462">
    <property type="component" value="Unassembled WGS sequence"/>
</dbReference>
<dbReference type="OrthoDB" id="84596at2157"/>
<dbReference type="GeneID" id="41609052"/>
<proteinExistence type="predicted"/>
<dbReference type="RefSeq" id="WP_058939199.1">
    <property type="nucleotide sequence ID" value="NZ_LLYW01000029.1"/>
</dbReference>
<dbReference type="InterPro" id="IPR027417">
    <property type="entry name" value="P-loop_NTPase"/>
</dbReference>
<protein>
    <recommendedName>
        <fullName evidence="3">KaiC-like domain-containing protein</fullName>
    </recommendedName>
</protein>
<accession>A0A100XWY2</accession>
<reference evidence="1 2" key="1">
    <citation type="submission" date="2015-10" db="EMBL/GenBank/DDBJ databases">
        <title>Draft genome sequence of Thermococcus celericrescens strain DSM 17994.</title>
        <authorList>
            <person name="Hong S.-J."/>
            <person name="Park C.-E."/>
            <person name="Shin J.-H."/>
        </authorList>
    </citation>
    <scope>NUCLEOTIDE SEQUENCE [LARGE SCALE GENOMIC DNA]</scope>
    <source>
        <strain evidence="1 2">DSM 17994</strain>
    </source>
</reference>
<keyword evidence="2" id="KW-1185">Reference proteome</keyword>
<dbReference type="EMBL" id="LLYW01000029">
    <property type="protein sequence ID" value="KUH32789.1"/>
    <property type="molecule type" value="Genomic_DNA"/>
</dbReference>
<comment type="caution">
    <text evidence="1">The sequence shown here is derived from an EMBL/GenBank/DDBJ whole genome shotgun (WGS) entry which is preliminary data.</text>
</comment>
<evidence type="ECO:0008006" key="3">
    <source>
        <dbReference type="Google" id="ProtNLM"/>
    </source>
</evidence>
<dbReference type="STRING" id="227598.APY94_08360"/>